<dbReference type="Gene3D" id="2.160.20.120">
    <property type="match status" value="1"/>
</dbReference>
<evidence type="ECO:0000256" key="1">
    <source>
        <dbReference type="SAM" id="MobiDB-lite"/>
    </source>
</evidence>
<feature type="domain" description="Putative auto-transporter adhesin head GIN" evidence="3">
    <location>
        <begin position="32"/>
        <end position="218"/>
    </location>
</feature>
<dbReference type="RefSeq" id="WP_345050236.1">
    <property type="nucleotide sequence ID" value="NZ_BAABDK010000003.1"/>
</dbReference>
<dbReference type="Pfam" id="PF10988">
    <property type="entry name" value="DUF2807"/>
    <property type="match status" value="1"/>
</dbReference>
<evidence type="ECO:0000313" key="5">
    <source>
        <dbReference type="Proteomes" id="UP001501469"/>
    </source>
</evidence>
<evidence type="ECO:0000313" key="4">
    <source>
        <dbReference type="EMBL" id="GAA4025279.1"/>
    </source>
</evidence>
<keyword evidence="5" id="KW-1185">Reference proteome</keyword>
<keyword evidence="2" id="KW-0732">Signal</keyword>
<sequence>MKNLTATAFFCLLSTGAAFAQTAPQVRSVASFQAVEVSNGIELRLTPGTTQRVEASADDADQLARLKTEVSNGVLKISYDRELTESMGFKTTRHLRVDVMATSLTALHASSGAKAEVLGAFTTQKLDVQVSSGATLKANFSSTDMHAQVSSGGVATLAGSAQRLDVGASSGGVFKGSELMARACDASASSGGNLSVAVQETLTAHASSGGDIRYAGSPRVSKHTSSGGSVKSR</sequence>
<feature type="chain" id="PRO_5046375414" description="Putative auto-transporter adhesin head GIN domain-containing protein" evidence="2">
    <location>
        <begin position="21"/>
        <end position="233"/>
    </location>
</feature>
<evidence type="ECO:0000259" key="3">
    <source>
        <dbReference type="Pfam" id="PF10988"/>
    </source>
</evidence>
<gene>
    <name evidence="4" type="ORF">GCM10022409_06560</name>
</gene>
<evidence type="ECO:0000256" key="2">
    <source>
        <dbReference type="SAM" id="SignalP"/>
    </source>
</evidence>
<organism evidence="4 5">
    <name type="scientific">Hymenobacter glaciei</name>
    <dbReference type="NCBI Taxonomy" id="877209"/>
    <lineage>
        <taxon>Bacteria</taxon>
        <taxon>Pseudomonadati</taxon>
        <taxon>Bacteroidota</taxon>
        <taxon>Cytophagia</taxon>
        <taxon>Cytophagales</taxon>
        <taxon>Hymenobacteraceae</taxon>
        <taxon>Hymenobacter</taxon>
    </lineage>
</organism>
<feature type="region of interest" description="Disordered" evidence="1">
    <location>
        <begin position="208"/>
        <end position="233"/>
    </location>
</feature>
<protein>
    <recommendedName>
        <fullName evidence="3">Putative auto-transporter adhesin head GIN domain-containing protein</fullName>
    </recommendedName>
</protein>
<dbReference type="InterPro" id="IPR021255">
    <property type="entry name" value="DUF2807"/>
</dbReference>
<proteinExistence type="predicted"/>
<name>A0ABP7TEQ2_9BACT</name>
<dbReference type="Proteomes" id="UP001501469">
    <property type="component" value="Unassembled WGS sequence"/>
</dbReference>
<reference evidence="5" key="1">
    <citation type="journal article" date="2019" name="Int. J. Syst. Evol. Microbiol.">
        <title>The Global Catalogue of Microorganisms (GCM) 10K type strain sequencing project: providing services to taxonomists for standard genome sequencing and annotation.</title>
        <authorList>
            <consortium name="The Broad Institute Genomics Platform"/>
            <consortium name="The Broad Institute Genome Sequencing Center for Infectious Disease"/>
            <person name="Wu L."/>
            <person name="Ma J."/>
        </authorList>
    </citation>
    <scope>NUCLEOTIDE SEQUENCE [LARGE SCALE GENOMIC DNA]</scope>
    <source>
        <strain evidence="5">JCM 17225</strain>
    </source>
</reference>
<dbReference type="EMBL" id="BAABDK010000003">
    <property type="protein sequence ID" value="GAA4025279.1"/>
    <property type="molecule type" value="Genomic_DNA"/>
</dbReference>
<feature type="signal peptide" evidence="2">
    <location>
        <begin position="1"/>
        <end position="20"/>
    </location>
</feature>
<accession>A0ABP7TEQ2</accession>
<comment type="caution">
    <text evidence="4">The sequence shown here is derived from an EMBL/GenBank/DDBJ whole genome shotgun (WGS) entry which is preliminary data.</text>
</comment>
<feature type="compositionally biased region" description="Polar residues" evidence="1">
    <location>
        <begin position="223"/>
        <end position="233"/>
    </location>
</feature>